<dbReference type="EMBL" id="LITT01000058">
    <property type="protein sequence ID" value="OAA83437.1"/>
    <property type="molecule type" value="Genomic_DNA"/>
</dbReference>
<dbReference type="Gene3D" id="2.40.50.140">
    <property type="entry name" value="Nucleic acid-binding proteins"/>
    <property type="match status" value="1"/>
</dbReference>
<reference evidence="7 8" key="1">
    <citation type="journal article" date="2015" name="Biotechnol. Bioeng.">
        <title>Genome sequence and phenotypic characterization of Caulobacter segnis.</title>
        <authorList>
            <person name="Patel S."/>
            <person name="Fletcher B."/>
            <person name="Scott D.C."/>
            <person name="Ely B."/>
        </authorList>
    </citation>
    <scope>NUCLEOTIDE SEQUENCE [LARGE SCALE GENOMIC DNA]</scope>
    <source>
        <strain evidence="7 8">ERI-2</strain>
    </source>
</reference>
<evidence type="ECO:0000313" key="8">
    <source>
        <dbReference type="Proteomes" id="UP000077407"/>
    </source>
</evidence>
<proteinExistence type="predicted"/>
<gene>
    <name evidence="7" type="ORF">WY13_03223</name>
</gene>
<comment type="caution">
    <text evidence="7">The sequence shown here is derived from an EMBL/GenBank/DDBJ whole genome shotgun (WGS) entry which is preliminary data.</text>
</comment>
<dbReference type="RefSeq" id="WP_063556533.1">
    <property type="nucleotide sequence ID" value="NZ_LITT01000058.1"/>
</dbReference>
<evidence type="ECO:0000256" key="2">
    <source>
        <dbReference type="ARBA" id="ARBA00022692"/>
    </source>
</evidence>
<dbReference type="Pfam" id="PF01957">
    <property type="entry name" value="NfeD"/>
    <property type="match status" value="1"/>
</dbReference>
<dbReference type="Proteomes" id="UP000077407">
    <property type="component" value="Unassembled WGS sequence"/>
</dbReference>
<protein>
    <recommendedName>
        <fullName evidence="6">NfeD-like C-terminal domain-containing protein</fullName>
    </recommendedName>
</protein>
<keyword evidence="4 5" id="KW-0472">Membrane</keyword>
<sequence length="141" mass="15871">MFNIILWTVIGLVALFVDMVTSAFLFVWFTIGAIAAIVAGILKYSFIVQLIVFLVVSIVLTVVCYPIVKKNIKKSIKPTLLREKTYVGKKVIIDKEMAKNNGIRIDGVYWNIKNEGYNIKDGDTVKIIGMEGNKVIIKKEM</sequence>
<dbReference type="SUPFAM" id="SSF141322">
    <property type="entry name" value="NfeD domain-like"/>
    <property type="match status" value="1"/>
</dbReference>
<evidence type="ECO:0000259" key="6">
    <source>
        <dbReference type="Pfam" id="PF01957"/>
    </source>
</evidence>
<dbReference type="InterPro" id="IPR012340">
    <property type="entry name" value="NA-bd_OB-fold"/>
</dbReference>
<accession>A0A168LML6</accession>
<dbReference type="PANTHER" id="PTHR33507:SF3">
    <property type="entry name" value="INNER MEMBRANE PROTEIN YBBJ"/>
    <property type="match status" value="1"/>
</dbReference>
<feature type="transmembrane region" description="Helical" evidence="5">
    <location>
        <begin position="12"/>
        <end position="41"/>
    </location>
</feature>
<feature type="domain" description="NfeD-like C-terminal" evidence="6">
    <location>
        <begin position="84"/>
        <end position="139"/>
    </location>
</feature>
<feature type="transmembrane region" description="Helical" evidence="5">
    <location>
        <begin position="47"/>
        <end position="68"/>
    </location>
</feature>
<dbReference type="InterPro" id="IPR002810">
    <property type="entry name" value="NfeD-like_C"/>
</dbReference>
<dbReference type="PATRIC" id="fig|1538.10.peg.3279"/>
<keyword evidence="2 5" id="KW-0812">Transmembrane</keyword>
<evidence type="ECO:0000256" key="3">
    <source>
        <dbReference type="ARBA" id="ARBA00022989"/>
    </source>
</evidence>
<name>A0A168LML6_9CLOT</name>
<dbReference type="GO" id="GO:0005886">
    <property type="term" value="C:plasma membrane"/>
    <property type="evidence" value="ECO:0007669"/>
    <property type="project" value="TreeGrafter"/>
</dbReference>
<comment type="subcellular location">
    <subcellularLocation>
        <location evidence="1">Membrane</location>
        <topology evidence="1">Multi-pass membrane protein</topology>
    </subcellularLocation>
</comment>
<dbReference type="OrthoDB" id="1726749at2"/>
<evidence type="ECO:0000256" key="1">
    <source>
        <dbReference type="ARBA" id="ARBA00004141"/>
    </source>
</evidence>
<dbReference type="PANTHER" id="PTHR33507">
    <property type="entry name" value="INNER MEMBRANE PROTEIN YBBJ"/>
    <property type="match status" value="1"/>
</dbReference>
<evidence type="ECO:0000256" key="5">
    <source>
        <dbReference type="SAM" id="Phobius"/>
    </source>
</evidence>
<dbReference type="InterPro" id="IPR052165">
    <property type="entry name" value="Membrane_assoc_protease"/>
</dbReference>
<keyword evidence="3 5" id="KW-1133">Transmembrane helix</keyword>
<organism evidence="7 8">
    <name type="scientific">Clostridium ljungdahlii</name>
    <dbReference type="NCBI Taxonomy" id="1538"/>
    <lineage>
        <taxon>Bacteria</taxon>
        <taxon>Bacillati</taxon>
        <taxon>Bacillota</taxon>
        <taxon>Clostridia</taxon>
        <taxon>Eubacteriales</taxon>
        <taxon>Clostridiaceae</taxon>
        <taxon>Clostridium</taxon>
    </lineage>
</organism>
<dbReference type="AlphaFoldDB" id="A0A168LML6"/>
<evidence type="ECO:0000313" key="7">
    <source>
        <dbReference type="EMBL" id="OAA83437.1"/>
    </source>
</evidence>
<evidence type="ECO:0000256" key="4">
    <source>
        <dbReference type="ARBA" id="ARBA00023136"/>
    </source>
</evidence>